<feature type="domain" description="DUF559" evidence="1">
    <location>
        <begin position="133"/>
        <end position="191"/>
    </location>
</feature>
<dbReference type="Gene3D" id="3.40.960.10">
    <property type="entry name" value="VSR Endonuclease"/>
    <property type="match status" value="1"/>
</dbReference>
<proteinExistence type="predicted"/>
<gene>
    <name evidence="2" type="ORF">ABRP34_20835</name>
</gene>
<sequence length="202" mass="22527">MTFKPGEVVMHDGVRVTSPARTWLDLAGLLTVDELIAAGDSVVVAHGPDFPKPRTPLATIDDLRRMIAAHPGMRGMKTARLALPEIRVGADSPQETRMRLVLARTKLGEPVLNHVIRNSWGQPAVWPDAAYPQYRLALQYDGAHHSNPDQAARDRKRKETTDRLGWTELRIFKDDLDGDKPFVLEKVRATLQGQLRRQASGT</sequence>
<dbReference type="SUPFAM" id="SSF52980">
    <property type="entry name" value="Restriction endonuclease-like"/>
    <property type="match status" value="1"/>
</dbReference>
<evidence type="ECO:0000259" key="1">
    <source>
        <dbReference type="Pfam" id="PF04480"/>
    </source>
</evidence>
<protein>
    <submittedName>
        <fullName evidence="2">DUF559 domain-containing protein</fullName>
    </submittedName>
</protein>
<dbReference type="RefSeq" id="WP_353711632.1">
    <property type="nucleotide sequence ID" value="NZ_CP159279.1"/>
</dbReference>
<dbReference type="AlphaFoldDB" id="A0AAU8ENJ5"/>
<dbReference type="InterPro" id="IPR011335">
    <property type="entry name" value="Restrct_endonuc-II-like"/>
</dbReference>
<evidence type="ECO:0000313" key="2">
    <source>
        <dbReference type="EMBL" id="XCH11207.1"/>
    </source>
</evidence>
<name>A0AAU8ENJ5_9MICC</name>
<dbReference type="EMBL" id="CP159279">
    <property type="protein sequence ID" value="XCH11207.1"/>
    <property type="molecule type" value="Genomic_DNA"/>
</dbReference>
<accession>A0AAU8ENJ5</accession>
<dbReference type="Pfam" id="PF04480">
    <property type="entry name" value="DUF559"/>
    <property type="match status" value="1"/>
</dbReference>
<organism evidence="2">
    <name type="scientific">Arthrobacter sp. K5</name>
    <dbReference type="NCBI Taxonomy" id="2839623"/>
    <lineage>
        <taxon>Bacteria</taxon>
        <taxon>Bacillati</taxon>
        <taxon>Actinomycetota</taxon>
        <taxon>Actinomycetes</taxon>
        <taxon>Micrococcales</taxon>
        <taxon>Micrococcaceae</taxon>
        <taxon>Arthrobacter</taxon>
    </lineage>
</organism>
<reference evidence="2" key="1">
    <citation type="submission" date="2024-06" db="EMBL/GenBank/DDBJ databases">
        <title>Biodegradation of dimethachlon by Arthrobacter sp. K5: mechanistic insights and ecological implications.</title>
        <authorList>
            <person name="Hu S."/>
            <person name="Lu P."/>
        </authorList>
    </citation>
    <scope>NUCLEOTIDE SEQUENCE</scope>
    <source>
        <strain evidence="2">K5</strain>
    </source>
</reference>
<dbReference type="InterPro" id="IPR007569">
    <property type="entry name" value="DUF559"/>
</dbReference>